<dbReference type="SUPFAM" id="SSF47413">
    <property type="entry name" value="lambda repressor-like DNA-binding domains"/>
    <property type="match status" value="1"/>
</dbReference>
<dbReference type="EMBL" id="JACCBU010000001">
    <property type="protein sequence ID" value="NYE75606.1"/>
    <property type="molecule type" value="Genomic_DNA"/>
</dbReference>
<dbReference type="RefSeq" id="WP_179758085.1">
    <property type="nucleotide sequence ID" value="NZ_JACCBU010000001.1"/>
</dbReference>
<keyword evidence="3" id="KW-1185">Reference proteome</keyword>
<proteinExistence type="predicted"/>
<comment type="caution">
    <text evidence="2">The sequence shown here is derived from an EMBL/GenBank/DDBJ whole genome shotgun (WGS) entry which is preliminary data.</text>
</comment>
<accession>A0A7Y9IFB6</accession>
<dbReference type="AlphaFoldDB" id="A0A7Y9IFB6"/>
<feature type="domain" description="HTH cro/C1-type" evidence="1">
    <location>
        <begin position="17"/>
        <end position="69"/>
    </location>
</feature>
<evidence type="ECO:0000313" key="3">
    <source>
        <dbReference type="Proteomes" id="UP000569914"/>
    </source>
</evidence>
<sequence length="410" mass="45024">MRGAGDQFSVGERVTFYRRRRGLTQRVLADLVGRSEDWLSKIERGERELRRLDVIAELAQALRVSVGDLLGQPVLVEAREKPDHEDIPAIRTALMNHRRLSTVLFPDQTRQHPPRLDAVEQLTTSSRRRFLNGELGDVIAVLPRLITEAQNLEDGTAQNLHHAFALSSRIHHLASSTLTKVGEADLAWIAAERAMAAADRSSEPRVIAAAARAGASALMAIGRFDDSLQVASQAARWIGQQVGSDARTDPVVLSLSGMLYLRSAEAAALAGDRQTAYEMLEMADQAAKRLGADANYWQTNFGPTNVMLHRVSIGLDLDDIATVLNFGPDIDASKVTSERAASWRIHLAHAFAVSARDDEALGWLLAAQEDAAQLVWHSALARETVRSLYRRSVGRNQGLVELAERCRAIA</sequence>
<dbReference type="InterPro" id="IPR010982">
    <property type="entry name" value="Lambda_DNA-bd_dom_sf"/>
</dbReference>
<dbReference type="SMART" id="SM00530">
    <property type="entry name" value="HTH_XRE"/>
    <property type="match status" value="1"/>
</dbReference>
<evidence type="ECO:0000313" key="2">
    <source>
        <dbReference type="EMBL" id="NYE75606.1"/>
    </source>
</evidence>
<dbReference type="InterPro" id="IPR001387">
    <property type="entry name" value="Cro/C1-type_HTH"/>
</dbReference>
<dbReference type="Proteomes" id="UP000569914">
    <property type="component" value="Unassembled WGS sequence"/>
</dbReference>
<evidence type="ECO:0000259" key="1">
    <source>
        <dbReference type="PROSITE" id="PS50943"/>
    </source>
</evidence>
<dbReference type="CDD" id="cd00093">
    <property type="entry name" value="HTH_XRE"/>
    <property type="match status" value="1"/>
</dbReference>
<organism evidence="2 3">
    <name type="scientific">Microlunatus parietis</name>
    <dbReference type="NCBI Taxonomy" id="682979"/>
    <lineage>
        <taxon>Bacteria</taxon>
        <taxon>Bacillati</taxon>
        <taxon>Actinomycetota</taxon>
        <taxon>Actinomycetes</taxon>
        <taxon>Propionibacteriales</taxon>
        <taxon>Propionibacteriaceae</taxon>
        <taxon>Microlunatus</taxon>
    </lineage>
</organism>
<gene>
    <name evidence="2" type="ORF">BKA15_006935</name>
</gene>
<dbReference type="GO" id="GO:0003677">
    <property type="term" value="F:DNA binding"/>
    <property type="evidence" value="ECO:0007669"/>
    <property type="project" value="InterPro"/>
</dbReference>
<dbReference type="PROSITE" id="PS50943">
    <property type="entry name" value="HTH_CROC1"/>
    <property type="match status" value="1"/>
</dbReference>
<dbReference type="Pfam" id="PF13560">
    <property type="entry name" value="HTH_31"/>
    <property type="match status" value="1"/>
</dbReference>
<reference evidence="2 3" key="1">
    <citation type="submission" date="2020-07" db="EMBL/GenBank/DDBJ databases">
        <title>Sequencing the genomes of 1000 actinobacteria strains.</title>
        <authorList>
            <person name="Klenk H.-P."/>
        </authorList>
    </citation>
    <scope>NUCLEOTIDE SEQUENCE [LARGE SCALE GENOMIC DNA]</scope>
    <source>
        <strain evidence="2 3">DSM 22083</strain>
    </source>
</reference>
<protein>
    <submittedName>
        <fullName evidence="2">Transcriptional regulator with XRE-family HTH domain</fullName>
    </submittedName>
</protein>
<dbReference type="Gene3D" id="1.10.260.40">
    <property type="entry name" value="lambda repressor-like DNA-binding domains"/>
    <property type="match status" value="1"/>
</dbReference>
<name>A0A7Y9IFB6_9ACTN</name>